<dbReference type="OrthoDB" id="5690829at2"/>
<name>A0A377J0E4_9PAST</name>
<gene>
    <name evidence="2" type="ORF">NCTC13335_01890</name>
</gene>
<feature type="compositionally biased region" description="Basic and acidic residues" evidence="1">
    <location>
        <begin position="95"/>
        <end position="107"/>
    </location>
</feature>
<proteinExistence type="predicted"/>
<dbReference type="PROSITE" id="PS51257">
    <property type="entry name" value="PROKAR_LIPOPROTEIN"/>
    <property type="match status" value="1"/>
</dbReference>
<feature type="compositionally biased region" description="Polar residues" evidence="1">
    <location>
        <begin position="60"/>
        <end position="77"/>
    </location>
</feature>
<evidence type="ECO:0008006" key="4">
    <source>
        <dbReference type="Google" id="ProtNLM"/>
    </source>
</evidence>
<protein>
    <recommendedName>
        <fullName evidence="4">Lipoprotein</fullName>
    </recommendedName>
</protein>
<dbReference type="AlphaFoldDB" id="A0A377J0E4"/>
<dbReference type="EMBL" id="UGHS01000004">
    <property type="protein sequence ID" value="STO93975.1"/>
    <property type="molecule type" value="Genomic_DNA"/>
</dbReference>
<accession>A0A377J0E4</accession>
<evidence type="ECO:0000313" key="2">
    <source>
        <dbReference type="EMBL" id="STO93975.1"/>
    </source>
</evidence>
<evidence type="ECO:0000256" key="1">
    <source>
        <dbReference type="SAM" id="MobiDB-lite"/>
    </source>
</evidence>
<dbReference type="Proteomes" id="UP000255264">
    <property type="component" value="Unassembled WGS sequence"/>
</dbReference>
<dbReference type="RefSeq" id="WP_115003538.1">
    <property type="nucleotide sequence ID" value="NZ_UGHS01000004.1"/>
</dbReference>
<organism evidence="2 3">
    <name type="scientific">Haemophilus pittmaniae</name>
    <dbReference type="NCBI Taxonomy" id="249188"/>
    <lineage>
        <taxon>Bacteria</taxon>
        <taxon>Pseudomonadati</taxon>
        <taxon>Pseudomonadota</taxon>
        <taxon>Gammaproteobacteria</taxon>
        <taxon>Pasteurellales</taxon>
        <taxon>Pasteurellaceae</taxon>
        <taxon>Haemophilus</taxon>
    </lineage>
</organism>
<keyword evidence="3" id="KW-1185">Reference proteome</keyword>
<feature type="compositionally biased region" description="Polar residues" evidence="1">
    <location>
        <begin position="39"/>
        <end position="50"/>
    </location>
</feature>
<sequence>MNFKNTISIISFSAVLLLAGCDNNEKTPAKNENAAPTVASVTETASQQQEKTSKQEAKTQAEQTSLTANKTEQQSEAPQVENKSIKAALTTPVEAVEKNAEATKEQKAASSTTSALSNKSQSKTKRRSAYYQQQLALLTEVEKQYEQIRCTEDYAKLGEYSFCRQEERRLFLEMQRLRDDLRVNE</sequence>
<reference evidence="2 3" key="1">
    <citation type="submission" date="2018-06" db="EMBL/GenBank/DDBJ databases">
        <authorList>
            <consortium name="Pathogen Informatics"/>
            <person name="Doyle S."/>
        </authorList>
    </citation>
    <scope>NUCLEOTIDE SEQUENCE [LARGE SCALE GENOMIC DNA]</scope>
    <source>
        <strain evidence="2 3">NCTC13335</strain>
    </source>
</reference>
<feature type="compositionally biased region" description="Polar residues" evidence="1">
    <location>
        <begin position="108"/>
        <end position="121"/>
    </location>
</feature>
<evidence type="ECO:0000313" key="3">
    <source>
        <dbReference type="Proteomes" id="UP000255264"/>
    </source>
</evidence>
<feature type="region of interest" description="Disordered" evidence="1">
    <location>
        <begin position="28"/>
        <end position="127"/>
    </location>
</feature>